<accession>A0A0F9T2E8</accession>
<evidence type="ECO:0000313" key="1">
    <source>
        <dbReference type="EMBL" id="KKN73394.1"/>
    </source>
</evidence>
<sequence>MTKRLNLAIILSMILVFALGGCQLLDPLQAQGVTNLDQLVLGGVAAADAGVTTETFEVAISSPVDTTGTNIHDAVTIDIAVGNSTGGTNSIVGLQVDAITDDAQVVTTAIQVGDEWNYALDVSAPIVSTASTWYDDFLGDTAPAELFEISGSDAQAVQALVSEQYGVYQLTSSDAGTGCAADCEAFNLGLEWQADQGSLVFETRLHLDGDILTAGICAGFSDDESTVEMPFGISGTTITSTVVDGVMFCFDTDATTDEWYFLGVDTNTDATGNAITGTAPAADTYQVLRIEVDSAGAVCRGYIDGTLVITLTANCVTNTVALAPGIWVDSASNAASHVFDVDYLYVSADRD</sequence>
<reference evidence="1" key="1">
    <citation type="journal article" date="2015" name="Nature">
        <title>Complex archaea that bridge the gap between prokaryotes and eukaryotes.</title>
        <authorList>
            <person name="Spang A."/>
            <person name="Saw J.H."/>
            <person name="Jorgensen S.L."/>
            <person name="Zaremba-Niedzwiedzka K."/>
            <person name="Martijn J."/>
            <person name="Lind A.E."/>
            <person name="van Eijk R."/>
            <person name="Schleper C."/>
            <person name="Guy L."/>
            <person name="Ettema T.J."/>
        </authorList>
    </citation>
    <scope>NUCLEOTIDE SEQUENCE</scope>
</reference>
<protein>
    <submittedName>
        <fullName evidence="1">Uncharacterized protein</fullName>
    </submittedName>
</protein>
<dbReference type="PROSITE" id="PS51257">
    <property type="entry name" value="PROKAR_LIPOPROTEIN"/>
    <property type="match status" value="1"/>
</dbReference>
<organism evidence="1">
    <name type="scientific">marine sediment metagenome</name>
    <dbReference type="NCBI Taxonomy" id="412755"/>
    <lineage>
        <taxon>unclassified sequences</taxon>
        <taxon>metagenomes</taxon>
        <taxon>ecological metagenomes</taxon>
    </lineage>
</organism>
<dbReference type="AlphaFoldDB" id="A0A0F9T2E8"/>
<comment type="caution">
    <text evidence="1">The sequence shown here is derived from an EMBL/GenBank/DDBJ whole genome shotgun (WGS) entry which is preliminary data.</text>
</comment>
<proteinExistence type="predicted"/>
<gene>
    <name evidence="1" type="ORF">LCGC14_0400970</name>
</gene>
<name>A0A0F9T2E8_9ZZZZ</name>
<dbReference type="EMBL" id="LAZR01000344">
    <property type="protein sequence ID" value="KKN73394.1"/>
    <property type="molecule type" value="Genomic_DNA"/>
</dbReference>